<keyword evidence="1" id="KW-0805">Transcription regulation</keyword>
<dbReference type="PANTHER" id="PTHR30055:SF234">
    <property type="entry name" value="HTH-TYPE TRANSCRIPTIONAL REGULATOR BETI"/>
    <property type="match status" value="1"/>
</dbReference>
<dbReference type="EMBL" id="JBBHJY010000003">
    <property type="protein sequence ID" value="MEJ6010027.1"/>
    <property type="molecule type" value="Genomic_DNA"/>
</dbReference>
<evidence type="ECO:0000313" key="7">
    <source>
        <dbReference type="Proteomes" id="UP001379235"/>
    </source>
</evidence>
<dbReference type="InterPro" id="IPR009057">
    <property type="entry name" value="Homeodomain-like_sf"/>
</dbReference>
<evidence type="ECO:0000256" key="3">
    <source>
        <dbReference type="ARBA" id="ARBA00023163"/>
    </source>
</evidence>
<dbReference type="SUPFAM" id="SSF46689">
    <property type="entry name" value="Homeodomain-like"/>
    <property type="match status" value="1"/>
</dbReference>
<feature type="DNA-binding region" description="H-T-H motif" evidence="4">
    <location>
        <begin position="64"/>
        <end position="83"/>
    </location>
</feature>
<feature type="domain" description="HTH tetR-type" evidence="5">
    <location>
        <begin position="41"/>
        <end position="101"/>
    </location>
</feature>
<accession>A0ABU8S820</accession>
<evidence type="ECO:0000313" key="6">
    <source>
        <dbReference type="EMBL" id="MEJ6010027.1"/>
    </source>
</evidence>
<dbReference type="InterPro" id="IPR050109">
    <property type="entry name" value="HTH-type_TetR-like_transc_reg"/>
</dbReference>
<evidence type="ECO:0000256" key="4">
    <source>
        <dbReference type="PROSITE-ProRule" id="PRU00335"/>
    </source>
</evidence>
<keyword evidence="7" id="KW-1185">Reference proteome</keyword>
<gene>
    <name evidence="6" type="ORF">WG900_08840</name>
</gene>
<evidence type="ECO:0000259" key="5">
    <source>
        <dbReference type="PROSITE" id="PS50977"/>
    </source>
</evidence>
<dbReference type="Proteomes" id="UP001379235">
    <property type="component" value="Unassembled WGS sequence"/>
</dbReference>
<dbReference type="InterPro" id="IPR001647">
    <property type="entry name" value="HTH_TetR"/>
</dbReference>
<sequence length="242" mass="26726">MGAALKSIEPEAGHSGHLADALGDVDVSHNLNGQKLGRKGQATRERILSAAAEVIAEGSEVPISLSAVARKANLGMTSLYLYFTDLTELLLAVLRPVMEDATDGYFRELSEYWPDEELEERCRSFVQAYFDFWTKHSRVLHLRNNMADQYDERMMMARVRTAQPTIALLRKQMALPGGQPSAEAGNMASVLMTGLERAVTVATDTITPAMIERAFGPRNTNVVEPLTRLFVLAVRDCRQQAG</sequence>
<keyword evidence="3" id="KW-0804">Transcription</keyword>
<dbReference type="Gene3D" id="1.10.357.10">
    <property type="entry name" value="Tetracycline Repressor, domain 2"/>
    <property type="match status" value="1"/>
</dbReference>
<reference evidence="6 7" key="1">
    <citation type="submission" date="2024-03" db="EMBL/GenBank/DDBJ databases">
        <authorList>
            <person name="Jo J.-H."/>
        </authorList>
    </citation>
    <scope>NUCLEOTIDE SEQUENCE [LARGE SCALE GENOMIC DNA]</scope>
    <source>
        <strain evidence="6 7">AS3R-12</strain>
    </source>
</reference>
<dbReference type="PROSITE" id="PS50977">
    <property type="entry name" value="HTH_TETR_2"/>
    <property type="match status" value="1"/>
</dbReference>
<keyword evidence="2 4" id="KW-0238">DNA-binding</keyword>
<comment type="caution">
    <text evidence="6">The sequence shown here is derived from an EMBL/GenBank/DDBJ whole genome shotgun (WGS) entry which is preliminary data.</text>
</comment>
<dbReference type="RefSeq" id="WP_339966414.1">
    <property type="nucleotide sequence ID" value="NZ_JBBHJY010000003.1"/>
</dbReference>
<proteinExistence type="predicted"/>
<evidence type="ECO:0000256" key="2">
    <source>
        <dbReference type="ARBA" id="ARBA00023125"/>
    </source>
</evidence>
<dbReference type="Gene3D" id="1.10.10.60">
    <property type="entry name" value="Homeodomain-like"/>
    <property type="match status" value="1"/>
</dbReference>
<dbReference type="PANTHER" id="PTHR30055">
    <property type="entry name" value="HTH-TYPE TRANSCRIPTIONAL REGULATOR RUTR"/>
    <property type="match status" value="1"/>
</dbReference>
<name>A0ABU8S820_9SPHN</name>
<organism evidence="6 7">
    <name type="scientific">Novosphingobium aquae</name>
    <dbReference type="NCBI Taxonomy" id="3133435"/>
    <lineage>
        <taxon>Bacteria</taxon>
        <taxon>Pseudomonadati</taxon>
        <taxon>Pseudomonadota</taxon>
        <taxon>Alphaproteobacteria</taxon>
        <taxon>Sphingomonadales</taxon>
        <taxon>Sphingomonadaceae</taxon>
        <taxon>Novosphingobium</taxon>
    </lineage>
</organism>
<evidence type="ECO:0000256" key="1">
    <source>
        <dbReference type="ARBA" id="ARBA00023015"/>
    </source>
</evidence>
<protein>
    <submittedName>
        <fullName evidence="6">TetR/AcrR family transcriptional regulator</fullName>
    </submittedName>
</protein>